<dbReference type="NCBIfam" id="TIGR00229">
    <property type="entry name" value="sensory_box"/>
    <property type="match status" value="1"/>
</dbReference>
<dbReference type="CDD" id="cd00130">
    <property type="entry name" value="PAS"/>
    <property type="match status" value="1"/>
</dbReference>
<protein>
    <recommendedName>
        <fullName evidence="1">diguanylate cyclase</fullName>
        <ecNumber evidence="1">2.7.7.65</ecNumber>
    </recommendedName>
</protein>
<dbReference type="SUPFAM" id="SSF55785">
    <property type="entry name" value="PYP-like sensor domain (PAS domain)"/>
    <property type="match status" value="1"/>
</dbReference>
<evidence type="ECO:0000256" key="1">
    <source>
        <dbReference type="ARBA" id="ARBA00012528"/>
    </source>
</evidence>
<dbReference type="EC" id="2.7.7.65" evidence="1"/>
<sequence>MKQVKINEILVRNTLMLEAIGEGVYGVDKNGVCFFINQSALEMLEFNKEEILYKQQHDIFHYSKFDKSRYLEGECPIYSTLKDGKKRVSQECFITKSGKLFPVSLNVAPFNDNGVVVVFKDITKEVEILDKLNKRNRELDKRAITDGLTGLYNRRYFDENYEKEFSRAVRGHLDFAIGICDIDYFKAYNDTYGHQMGDEVIRAVADILKQNFSRQIDIVARYGGEEFVFVLSLISKNDMLRLTQKVKENIECLRLVHEKSEISKYVTVSFGLVCVSVGGIYSSEELLKMADKALYESKNMGRNRITLKEV</sequence>
<organism evidence="5 6">
    <name type="scientific">Sulfurimonas xiamenensis</name>
    <dbReference type="NCBI Taxonomy" id="2590021"/>
    <lineage>
        <taxon>Bacteria</taxon>
        <taxon>Pseudomonadati</taxon>
        <taxon>Campylobacterota</taxon>
        <taxon>Epsilonproteobacteria</taxon>
        <taxon>Campylobacterales</taxon>
        <taxon>Sulfurimonadaceae</taxon>
        <taxon>Sulfurimonas</taxon>
    </lineage>
</organism>
<dbReference type="EMBL" id="CP041166">
    <property type="protein sequence ID" value="QFR43919.1"/>
    <property type="molecule type" value="Genomic_DNA"/>
</dbReference>
<dbReference type="InterPro" id="IPR029787">
    <property type="entry name" value="Nucleotide_cyclase"/>
</dbReference>
<dbReference type="KEGG" id="suln:FJR47_08335"/>
<dbReference type="InterPro" id="IPR000160">
    <property type="entry name" value="GGDEF_dom"/>
</dbReference>
<dbReference type="SUPFAM" id="SSF55073">
    <property type="entry name" value="Nucleotide cyclase"/>
    <property type="match status" value="1"/>
</dbReference>
<proteinExistence type="predicted"/>
<keyword evidence="6" id="KW-1185">Reference proteome</keyword>
<accession>A0AAJ4A4T7</accession>
<dbReference type="FunFam" id="3.30.70.270:FF:000001">
    <property type="entry name" value="Diguanylate cyclase domain protein"/>
    <property type="match status" value="1"/>
</dbReference>
<evidence type="ECO:0000259" key="3">
    <source>
        <dbReference type="PROSITE" id="PS50112"/>
    </source>
</evidence>
<dbReference type="PROSITE" id="PS50887">
    <property type="entry name" value="GGDEF"/>
    <property type="match status" value="1"/>
</dbReference>
<dbReference type="InterPro" id="IPR035965">
    <property type="entry name" value="PAS-like_dom_sf"/>
</dbReference>
<dbReference type="AlphaFoldDB" id="A0AAJ4A4T7"/>
<dbReference type="PANTHER" id="PTHR45138:SF9">
    <property type="entry name" value="DIGUANYLATE CYCLASE DGCM-RELATED"/>
    <property type="match status" value="1"/>
</dbReference>
<comment type="catalytic activity">
    <reaction evidence="2">
        <text>2 GTP = 3',3'-c-di-GMP + 2 diphosphate</text>
        <dbReference type="Rhea" id="RHEA:24898"/>
        <dbReference type="ChEBI" id="CHEBI:33019"/>
        <dbReference type="ChEBI" id="CHEBI:37565"/>
        <dbReference type="ChEBI" id="CHEBI:58805"/>
        <dbReference type="EC" id="2.7.7.65"/>
    </reaction>
</comment>
<dbReference type="InterPro" id="IPR043128">
    <property type="entry name" value="Rev_trsase/Diguanyl_cyclase"/>
</dbReference>
<dbReference type="Gene3D" id="3.30.450.20">
    <property type="entry name" value="PAS domain"/>
    <property type="match status" value="1"/>
</dbReference>
<dbReference type="CDD" id="cd01949">
    <property type="entry name" value="GGDEF"/>
    <property type="match status" value="1"/>
</dbReference>
<evidence type="ECO:0000259" key="4">
    <source>
        <dbReference type="PROSITE" id="PS50887"/>
    </source>
</evidence>
<dbReference type="InterPro" id="IPR000014">
    <property type="entry name" value="PAS"/>
</dbReference>
<name>A0AAJ4A4T7_9BACT</name>
<dbReference type="SMART" id="SM00267">
    <property type="entry name" value="GGDEF"/>
    <property type="match status" value="1"/>
</dbReference>
<reference evidence="6" key="1">
    <citation type="submission" date="2019-06" db="EMBL/GenBank/DDBJ databases">
        <title>Sulfurimonas gotlandica sp. nov., a chemoautotrophic and psychrotolerant epsilonproteobacterium isolated from a pelagic redoxcline, and an emended description of the genus Sulfurimonas.</title>
        <authorList>
            <person name="Wang S."/>
            <person name="Jiang L."/>
            <person name="Shao Z."/>
        </authorList>
    </citation>
    <scope>NUCLEOTIDE SEQUENCE [LARGE SCALE GENOMIC DNA]</scope>
    <source>
        <strain evidence="6">1-1N</strain>
    </source>
</reference>
<dbReference type="PANTHER" id="PTHR45138">
    <property type="entry name" value="REGULATORY COMPONENTS OF SENSORY TRANSDUCTION SYSTEM"/>
    <property type="match status" value="1"/>
</dbReference>
<feature type="domain" description="PAS" evidence="3">
    <location>
        <begin position="16"/>
        <end position="61"/>
    </location>
</feature>
<dbReference type="PROSITE" id="PS50112">
    <property type="entry name" value="PAS"/>
    <property type="match status" value="1"/>
</dbReference>
<evidence type="ECO:0000256" key="2">
    <source>
        <dbReference type="ARBA" id="ARBA00034247"/>
    </source>
</evidence>
<dbReference type="RefSeq" id="WP_152299980.1">
    <property type="nucleotide sequence ID" value="NZ_CP041166.1"/>
</dbReference>
<dbReference type="GO" id="GO:0052621">
    <property type="term" value="F:diguanylate cyclase activity"/>
    <property type="evidence" value="ECO:0007669"/>
    <property type="project" value="UniProtKB-EC"/>
</dbReference>
<gene>
    <name evidence="5" type="ORF">FJR47_08335</name>
</gene>
<evidence type="ECO:0000313" key="6">
    <source>
        <dbReference type="Proteomes" id="UP000326061"/>
    </source>
</evidence>
<dbReference type="Pfam" id="PF13426">
    <property type="entry name" value="PAS_9"/>
    <property type="match status" value="1"/>
</dbReference>
<dbReference type="Proteomes" id="UP000326061">
    <property type="component" value="Chromosome"/>
</dbReference>
<feature type="domain" description="GGDEF" evidence="4">
    <location>
        <begin position="173"/>
        <end position="310"/>
    </location>
</feature>
<dbReference type="NCBIfam" id="TIGR00254">
    <property type="entry name" value="GGDEF"/>
    <property type="match status" value="1"/>
</dbReference>
<dbReference type="Pfam" id="PF00990">
    <property type="entry name" value="GGDEF"/>
    <property type="match status" value="1"/>
</dbReference>
<evidence type="ECO:0000313" key="5">
    <source>
        <dbReference type="EMBL" id="QFR43919.1"/>
    </source>
</evidence>
<dbReference type="InterPro" id="IPR050469">
    <property type="entry name" value="Diguanylate_Cyclase"/>
</dbReference>
<dbReference type="Gene3D" id="3.30.70.270">
    <property type="match status" value="1"/>
</dbReference>